<dbReference type="GO" id="GO:0005222">
    <property type="term" value="F:intracellularly cAMP-activated cation channel activity"/>
    <property type="evidence" value="ECO:0007669"/>
    <property type="project" value="TreeGrafter"/>
</dbReference>
<sequence length="519" mass="60162">MKCQNMVGKGMKFYAIMAKFHQLDPQAWLTSKVVLPYGAVSYYWSGVTTIALAYNMITVLMRAVFHEVQTKLLVFWLVVDYLSDLIYIMDMLIKFRTGYLEQGLFVRNIKKLAKNYMRSMRFKIDVISVFPTDFLYFYVGINQPIVRLNRLLKLPCVFEFTELTETRTKWPILFRVLCLIVYILVIIHLNACLYFAVSSAIGLGSDRWVYNNDDDEHDSFAHRYFYSFYWSTMTLTTIGETPMITNMNAAKTEYQFQIDAIKQFMQTHKVNDELQGKIIRWLDYQWTNKYALNNEDPLTALPNKLQAEIAINVHYETLRKVKIFQNCEAGLLAELVLKLKLQVFSPGDYICRKGDIGKEMYIVKRGHLQVVGDDMVTVFATLKEGAVFGELSILNIPGNKNADRRTANIRSVGYTDLFVLSKVDLWSALLDFPDAKGMLIEKGKEILRKDNLLDETAAEVESPEKVAETVSENLQSIQERFSAITSEIEQQRKLHERIDQLEEKLKMRVGTKYRMDDSK</sequence>
<dbReference type="InterPro" id="IPR018488">
    <property type="entry name" value="cNMP-bd_CS"/>
</dbReference>
<dbReference type="GO" id="GO:0044877">
    <property type="term" value="F:protein-containing complex binding"/>
    <property type="evidence" value="ECO:0007669"/>
    <property type="project" value="TreeGrafter"/>
</dbReference>
<dbReference type="PANTHER" id="PTHR45638">
    <property type="entry name" value="CYCLIC NUCLEOTIDE-GATED CATION CHANNEL SUBUNIT A"/>
    <property type="match status" value="1"/>
</dbReference>
<evidence type="ECO:0000256" key="5">
    <source>
        <dbReference type="ARBA" id="ARBA00023065"/>
    </source>
</evidence>
<dbReference type="Gene3D" id="1.10.287.630">
    <property type="entry name" value="Helix hairpin bin"/>
    <property type="match status" value="1"/>
</dbReference>
<keyword evidence="5" id="KW-0406">Ion transport</keyword>
<keyword evidence="3" id="KW-0812">Transmembrane</keyword>
<accession>A0A183IIJ6</accession>
<comment type="subcellular location">
    <subcellularLocation>
        <location evidence="1">Membrane</location>
        <topology evidence="1">Multi-pass membrane protein</topology>
    </subcellularLocation>
</comment>
<dbReference type="Pfam" id="PF16526">
    <property type="entry name" value="CLZ"/>
    <property type="match status" value="1"/>
</dbReference>
<dbReference type="CDD" id="cd00038">
    <property type="entry name" value="CAP_ED"/>
    <property type="match status" value="1"/>
</dbReference>
<dbReference type="EMBL" id="UZAM01007747">
    <property type="protein sequence ID" value="VDP01165.1"/>
    <property type="molecule type" value="Genomic_DNA"/>
</dbReference>
<dbReference type="OrthoDB" id="421226at2759"/>
<keyword evidence="7" id="KW-1071">Ligand-gated ion channel</keyword>
<proteinExistence type="predicted"/>
<evidence type="ECO:0000256" key="2">
    <source>
        <dbReference type="ARBA" id="ARBA00022448"/>
    </source>
</evidence>
<evidence type="ECO:0000256" key="7">
    <source>
        <dbReference type="ARBA" id="ARBA00023286"/>
    </source>
</evidence>
<dbReference type="Gene3D" id="2.60.120.10">
    <property type="entry name" value="Jelly Rolls"/>
    <property type="match status" value="1"/>
</dbReference>
<keyword evidence="2" id="KW-0813">Transport</keyword>
<dbReference type="InterPro" id="IPR018490">
    <property type="entry name" value="cNMP-bd_dom_sf"/>
</dbReference>
<dbReference type="InterPro" id="IPR000595">
    <property type="entry name" value="cNMP-bd_dom"/>
</dbReference>
<dbReference type="PROSITE" id="PS00888">
    <property type="entry name" value="CNMP_BINDING_1"/>
    <property type="match status" value="1"/>
</dbReference>
<reference evidence="12" key="1">
    <citation type="submission" date="2016-06" db="UniProtKB">
        <authorList>
            <consortium name="WormBaseParasite"/>
        </authorList>
    </citation>
    <scope>IDENTIFICATION</scope>
</reference>
<dbReference type="GO" id="GO:0030553">
    <property type="term" value="F:cGMP binding"/>
    <property type="evidence" value="ECO:0007669"/>
    <property type="project" value="TreeGrafter"/>
</dbReference>
<dbReference type="InterPro" id="IPR014710">
    <property type="entry name" value="RmlC-like_jellyroll"/>
</dbReference>
<name>A0A183IIJ6_9BILA</name>
<evidence type="ECO:0000256" key="1">
    <source>
        <dbReference type="ARBA" id="ARBA00004141"/>
    </source>
</evidence>
<dbReference type="InterPro" id="IPR050866">
    <property type="entry name" value="CNG_cation_channel"/>
</dbReference>
<evidence type="ECO:0000313" key="12">
    <source>
        <dbReference type="WBParaSite" id="SBAD_0000360001-mRNA-1"/>
    </source>
</evidence>
<dbReference type="InterPro" id="IPR032406">
    <property type="entry name" value="CLZ_dom"/>
</dbReference>
<evidence type="ECO:0000259" key="9">
    <source>
        <dbReference type="PROSITE" id="PS50042"/>
    </source>
</evidence>
<evidence type="ECO:0000256" key="8">
    <source>
        <dbReference type="ARBA" id="ARBA00023303"/>
    </source>
</evidence>
<dbReference type="PANTHER" id="PTHR45638:SF11">
    <property type="entry name" value="CYCLIC NUCLEOTIDE-GATED CATION CHANNEL SUBUNIT A"/>
    <property type="match status" value="1"/>
</dbReference>
<feature type="domain" description="Cyclic nucleotide-binding" evidence="9">
    <location>
        <begin position="323"/>
        <end position="422"/>
    </location>
</feature>
<dbReference type="FunFam" id="2.60.120.10:FF:000002">
    <property type="entry name" value="Cyclic nucleotide gated channel alpha 1a"/>
    <property type="match status" value="1"/>
</dbReference>
<evidence type="ECO:0000256" key="6">
    <source>
        <dbReference type="ARBA" id="ARBA00023136"/>
    </source>
</evidence>
<dbReference type="Pfam" id="PF00520">
    <property type="entry name" value="Ion_trans"/>
    <property type="match status" value="1"/>
</dbReference>
<keyword evidence="11" id="KW-1185">Reference proteome</keyword>
<dbReference type="SMART" id="SM00100">
    <property type="entry name" value="cNMP"/>
    <property type="match status" value="1"/>
</dbReference>
<reference evidence="10 11" key="2">
    <citation type="submission" date="2018-11" db="EMBL/GenBank/DDBJ databases">
        <authorList>
            <consortium name="Pathogen Informatics"/>
        </authorList>
    </citation>
    <scope>NUCLEOTIDE SEQUENCE [LARGE SCALE GENOMIC DNA]</scope>
</reference>
<protein>
    <submittedName>
        <fullName evidence="12">Cyclic nucleotide-binding domain-containing protein</fullName>
    </submittedName>
</protein>
<dbReference type="SUPFAM" id="SSF51206">
    <property type="entry name" value="cAMP-binding domain-like"/>
    <property type="match status" value="1"/>
</dbReference>
<dbReference type="PROSITE" id="PS00889">
    <property type="entry name" value="CNMP_BINDING_2"/>
    <property type="match status" value="1"/>
</dbReference>
<dbReference type="Proteomes" id="UP000270296">
    <property type="component" value="Unassembled WGS sequence"/>
</dbReference>
<dbReference type="InterPro" id="IPR005821">
    <property type="entry name" value="Ion_trans_dom"/>
</dbReference>
<dbReference type="Pfam" id="PF00027">
    <property type="entry name" value="cNMP_binding"/>
    <property type="match status" value="1"/>
</dbReference>
<dbReference type="SUPFAM" id="SSF81324">
    <property type="entry name" value="Voltage-gated potassium channels"/>
    <property type="match status" value="1"/>
</dbReference>
<dbReference type="Gene3D" id="1.10.287.70">
    <property type="match status" value="1"/>
</dbReference>
<gene>
    <name evidence="10" type="ORF">SBAD_LOCUS3441</name>
</gene>
<dbReference type="FunFam" id="1.10.287.630:FF:000001">
    <property type="entry name" value="Cyclic nucleotide-gated channel alpha 3"/>
    <property type="match status" value="1"/>
</dbReference>
<dbReference type="GO" id="GO:0005886">
    <property type="term" value="C:plasma membrane"/>
    <property type="evidence" value="ECO:0007669"/>
    <property type="project" value="TreeGrafter"/>
</dbReference>
<organism evidence="12">
    <name type="scientific">Soboliphyme baturini</name>
    <dbReference type="NCBI Taxonomy" id="241478"/>
    <lineage>
        <taxon>Eukaryota</taxon>
        <taxon>Metazoa</taxon>
        <taxon>Ecdysozoa</taxon>
        <taxon>Nematoda</taxon>
        <taxon>Enoplea</taxon>
        <taxon>Dorylaimia</taxon>
        <taxon>Dioctophymatida</taxon>
        <taxon>Dioctophymatoidea</taxon>
        <taxon>Soboliphymatidae</taxon>
        <taxon>Soboliphyme</taxon>
    </lineage>
</organism>
<dbReference type="GO" id="GO:0005223">
    <property type="term" value="F:intracellularly cGMP-activated cation channel activity"/>
    <property type="evidence" value="ECO:0007669"/>
    <property type="project" value="TreeGrafter"/>
</dbReference>
<keyword evidence="8" id="KW-0407">Ion channel</keyword>
<evidence type="ECO:0000256" key="4">
    <source>
        <dbReference type="ARBA" id="ARBA00022989"/>
    </source>
</evidence>
<dbReference type="WBParaSite" id="SBAD_0000360001-mRNA-1">
    <property type="protein sequence ID" value="SBAD_0000360001-mRNA-1"/>
    <property type="gene ID" value="SBAD_0000360001"/>
</dbReference>
<dbReference type="AlphaFoldDB" id="A0A183IIJ6"/>
<keyword evidence="6" id="KW-0472">Membrane</keyword>
<dbReference type="PROSITE" id="PS50042">
    <property type="entry name" value="CNMP_BINDING_3"/>
    <property type="match status" value="1"/>
</dbReference>
<dbReference type="GO" id="GO:0017071">
    <property type="term" value="C:intracellular cyclic nucleotide activated cation channel complex"/>
    <property type="evidence" value="ECO:0007669"/>
    <property type="project" value="TreeGrafter"/>
</dbReference>
<keyword evidence="4" id="KW-1133">Transmembrane helix</keyword>
<evidence type="ECO:0000313" key="11">
    <source>
        <dbReference type="Proteomes" id="UP000270296"/>
    </source>
</evidence>
<evidence type="ECO:0000256" key="3">
    <source>
        <dbReference type="ARBA" id="ARBA00022692"/>
    </source>
</evidence>
<evidence type="ECO:0000313" key="10">
    <source>
        <dbReference type="EMBL" id="VDP01165.1"/>
    </source>
</evidence>